<proteinExistence type="predicted"/>
<gene>
    <name evidence="1" type="ORF">GCM10007884_12060</name>
</gene>
<comment type="caution">
    <text evidence="1">The sequence shown here is derived from an EMBL/GenBank/DDBJ whole genome shotgun (WGS) entry which is preliminary data.</text>
</comment>
<evidence type="ECO:0000313" key="1">
    <source>
        <dbReference type="EMBL" id="GLS43221.1"/>
    </source>
</evidence>
<dbReference type="Proteomes" id="UP001156881">
    <property type="component" value="Unassembled WGS sequence"/>
</dbReference>
<protein>
    <submittedName>
        <fullName evidence="1">Uncharacterized protein</fullName>
    </submittedName>
</protein>
<name>A0ABQ6D2A8_9HYPH</name>
<keyword evidence="2" id="KW-1185">Reference proteome</keyword>
<evidence type="ECO:0000313" key="2">
    <source>
        <dbReference type="Proteomes" id="UP001156881"/>
    </source>
</evidence>
<sequence>MSACGGAEVRLRMTMRLYARLLSAGFVGVVGGPTRAQEPQVVELLKGYRCMLAAASSGGEPLVVRDAPRAGAAELGMPEEPVIAAVSARSVKG</sequence>
<organism evidence="1 2">
    <name type="scientific">Methylobacterium brachythecii</name>
    <dbReference type="NCBI Taxonomy" id="1176177"/>
    <lineage>
        <taxon>Bacteria</taxon>
        <taxon>Pseudomonadati</taxon>
        <taxon>Pseudomonadota</taxon>
        <taxon>Alphaproteobacteria</taxon>
        <taxon>Hyphomicrobiales</taxon>
        <taxon>Methylobacteriaceae</taxon>
        <taxon>Methylobacterium</taxon>
    </lineage>
</organism>
<accession>A0ABQ6D2A8</accession>
<reference evidence="2" key="1">
    <citation type="journal article" date="2019" name="Int. J. Syst. Evol. Microbiol.">
        <title>The Global Catalogue of Microorganisms (GCM) 10K type strain sequencing project: providing services to taxonomists for standard genome sequencing and annotation.</title>
        <authorList>
            <consortium name="The Broad Institute Genomics Platform"/>
            <consortium name="The Broad Institute Genome Sequencing Center for Infectious Disease"/>
            <person name="Wu L."/>
            <person name="Ma J."/>
        </authorList>
    </citation>
    <scope>NUCLEOTIDE SEQUENCE [LARGE SCALE GENOMIC DNA]</scope>
    <source>
        <strain evidence="2">NBRC 107710</strain>
    </source>
</reference>
<dbReference type="EMBL" id="BSPG01000004">
    <property type="protein sequence ID" value="GLS43221.1"/>
    <property type="molecule type" value="Genomic_DNA"/>
</dbReference>